<sequence length="191" mass="21398">MEDVHHGVLLTGQDRYRTLAFAAKYNNDGEIFELNQQSAFSVEIAKHMLVERAAKAAAEARSQEELAKIQGASRIVEPYPDTAVEQSTEIRLEILDFAQKTFTGRLREWQLDLTFLSYENQAVKVNNQALQEEARRFFTIPSNTVRYRRLFVMALPTSCAALSTVVGHGGSVPGPLQLACQRHAVESQTSK</sequence>
<gene>
    <name evidence="1" type="ORF">H2201_005806</name>
</gene>
<comment type="caution">
    <text evidence="1">The sequence shown here is derived from an EMBL/GenBank/DDBJ whole genome shotgun (WGS) entry which is preliminary data.</text>
</comment>
<name>A0ABQ9NSX5_9PEZI</name>
<keyword evidence="2" id="KW-1185">Reference proteome</keyword>
<dbReference type="Proteomes" id="UP001172684">
    <property type="component" value="Unassembled WGS sequence"/>
</dbReference>
<proteinExistence type="predicted"/>
<accession>A0ABQ9NSX5</accession>
<protein>
    <submittedName>
        <fullName evidence="1">Uncharacterized protein</fullName>
    </submittedName>
</protein>
<evidence type="ECO:0000313" key="1">
    <source>
        <dbReference type="EMBL" id="KAJ9663135.1"/>
    </source>
</evidence>
<evidence type="ECO:0000313" key="2">
    <source>
        <dbReference type="Proteomes" id="UP001172684"/>
    </source>
</evidence>
<reference evidence="1" key="1">
    <citation type="submission" date="2022-10" db="EMBL/GenBank/DDBJ databases">
        <title>Culturing micro-colonial fungi from biological soil crusts in the Mojave desert and describing Neophaeococcomyces mojavensis, and introducing the new genera and species Taxawa tesnikishii.</title>
        <authorList>
            <person name="Kurbessoian T."/>
            <person name="Stajich J.E."/>
        </authorList>
    </citation>
    <scope>NUCLEOTIDE SEQUENCE</scope>
    <source>
        <strain evidence="1">TK_1</strain>
    </source>
</reference>
<dbReference type="EMBL" id="JAPDRL010000045">
    <property type="protein sequence ID" value="KAJ9663135.1"/>
    <property type="molecule type" value="Genomic_DNA"/>
</dbReference>
<organism evidence="1 2">
    <name type="scientific">Coniosporium apollinis</name>
    <dbReference type="NCBI Taxonomy" id="61459"/>
    <lineage>
        <taxon>Eukaryota</taxon>
        <taxon>Fungi</taxon>
        <taxon>Dikarya</taxon>
        <taxon>Ascomycota</taxon>
        <taxon>Pezizomycotina</taxon>
        <taxon>Dothideomycetes</taxon>
        <taxon>Dothideomycetes incertae sedis</taxon>
        <taxon>Coniosporium</taxon>
    </lineage>
</organism>